<accession>A0ABY8PYT6</accession>
<dbReference type="InterPro" id="IPR002060">
    <property type="entry name" value="Squ/phyt_synthse"/>
</dbReference>
<name>A0ABY8PYT6_9ACTN</name>
<organism evidence="1 2">
    <name type="scientific">Tessaracoccus lacteus</name>
    <dbReference type="NCBI Taxonomy" id="3041766"/>
    <lineage>
        <taxon>Bacteria</taxon>
        <taxon>Bacillati</taxon>
        <taxon>Actinomycetota</taxon>
        <taxon>Actinomycetes</taxon>
        <taxon>Propionibacteriales</taxon>
        <taxon>Propionibacteriaceae</taxon>
        <taxon>Tessaracoccus</taxon>
    </lineage>
</organism>
<dbReference type="Proteomes" id="UP001244136">
    <property type="component" value="Chromosome"/>
</dbReference>
<dbReference type="InterPro" id="IPR008949">
    <property type="entry name" value="Isoprenoid_synthase_dom_sf"/>
</dbReference>
<dbReference type="EMBL" id="CP123967">
    <property type="protein sequence ID" value="WGT47679.1"/>
    <property type="molecule type" value="Genomic_DNA"/>
</dbReference>
<evidence type="ECO:0000313" key="2">
    <source>
        <dbReference type="Proteomes" id="UP001244136"/>
    </source>
</evidence>
<dbReference type="Gene3D" id="1.10.600.10">
    <property type="entry name" value="Farnesyl Diphosphate Synthase"/>
    <property type="match status" value="1"/>
</dbReference>
<reference evidence="1 2" key="1">
    <citation type="journal article" date="2008" name="Int. J. Syst. Evol. Microbiol.">
        <title>Tessaracoccus flavescens sp. nov., isolated from marine sediment.</title>
        <authorList>
            <person name="Lee D.W."/>
            <person name="Lee S.D."/>
        </authorList>
    </citation>
    <scope>NUCLEOTIDE SEQUENCE [LARGE SCALE GENOMIC DNA]</scope>
    <source>
        <strain evidence="1 2">T21</strain>
    </source>
</reference>
<dbReference type="SFLD" id="SFLDS00005">
    <property type="entry name" value="Isoprenoid_Synthase_Type_I"/>
    <property type="match status" value="1"/>
</dbReference>
<sequence length="294" mass="31848">MSAGALQRYTETAERAAAEVIDSYSTSFTLATRLLGARHRRHIRNIYALVRVADELVDGVTEEADLDPAQQAAALDRLIDETRSALLTGYSSDLVVHAFASTAHECGIDWPLVDPFFASMRSDLVTAGASVGYDDAAHAEYVHGSAEVVGLMCLRVFTRSSDLSPEQVSRLDEGASALGAAFQNVNFLRDLADDTGRLGRNYLADAPRLTQADVDRWVATIRGELATAAAVIPALPRDARAAVRAAAYLFAALTDRVEAAGVERLYHSRVRVPGPLKAWLAARAWLRTRLEPGR</sequence>
<keyword evidence="2" id="KW-1185">Reference proteome</keyword>
<evidence type="ECO:0000313" key="1">
    <source>
        <dbReference type="EMBL" id="WGT47679.1"/>
    </source>
</evidence>
<gene>
    <name evidence="1" type="ORF">QH948_02570</name>
</gene>
<dbReference type="Pfam" id="PF00494">
    <property type="entry name" value="SQS_PSY"/>
    <property type="match status" value="1"/>
</dbReference>
<dbReference type="SFLD" id="SFLDG01212">
    <property type="entry name" value="Phytoene_synthase_like"/>
    <property type="match status" value="1"/>
</dbReference>
<dbReference type="PANTHER" id="PTHR31480">
    <property type="entry name" value="BIFUNCTIONAL LYCOPENE CYCLASE/PHYTOENE SYNTHASE"/>
    <property type="match status" value="1"/>
</dbReference>
<dbReference type="InterPro" id="IPR044843">
    <property type="entry name" value="Trans_IPPS_bact-type"/>
</dbReference>
<protein>
    <submittedName>
        <fullName evidence="1">Squalene/phytoene synthase family protein</fullName>
    </submittedName>
</protein>
<proteinExistence type="predicted"/>
<dbReference type="SFLD" id="SFLDG01018">
    <property type="entry name" value="Squalene/Phytoene_Synthase_Lik"/>
    <property type="match status" value="1"/>
</dbReference>
<dbReference type="SUPFAM" id="SSF48576">
    <property type="entry name" value="Terpenoid synthases"/>
    <property type="match status" value="1"/>
</dbReference>
<dbReference type="RefSeq" id="WP_281145390.1">
    <property type="nucleotide sequence ID" value="NZ_CP123967.1"/>
</dbReference>